<keyword evidence="1" id="KW-1133">Transmembrane helix</keyword>
<gene>
    <name evidence="2" type="ORF">MEDL_57904</name>
</gene>
<evidence type="ECO:0000256" key="1">
    <source>
        <dbReference type="SAM" id="Phobius"/>
    </source>
</evidence>
<dbReference type="EMBL" id="CAJPWZ010002802">
    <property type="protein sequence ID" value="CAG2245911.1"/>
    <property type="molecule type" value="Genomic_DNA"/>
</dbReference>
<proteinExistence type="predicted"/>
<evidence type="ECO:0000313" key="2">
    <source>
        <dbReference type="EMBL" id="CAG2245911.1"/>
    </source>
</evidence>
<sequence>MVKSLTYINEDCFNDHMNRMLVHVVMIVLVAGKASTSGTWKLTNTRVTFGKDVYLMCLLDEVECNTSKQEPDPRGWTGGPQYQLLCMDGDCRNSSKYEMITQSTSLNFGLLIHNFSESDLNHSYTCSCGFNDFHGNLSIEPKQVMSLQSITKTIKDKNNINNDNMAIEIMLHKVNPVPNCSALLKGRFINDATVTVMKWYTYYNDVKVIYNFPVDSVACEGRLQILCNLVYTNVSIFDEYIDICQENKESLRTIILLAIGCCVFVMILLICIYLVKRNDTVYHLADNV</sequence>
<reference evidence="2" key="1">
    <citation type="submission" date="2021-03" db="EMBL/GenBank/DDBJ databases">
        <authorList>
            <person name="Bekaert M."/>
        </authorList>
    </citation>
    <scope>NUCLEOTIDE SEQUENCE</scope>
</reference>
<protein>
    <submittedName>
        <fullName evidence="2">Uncharacterized protein</fullName>
    </submittedName>
</protein>
<accession>A0A8S3UUD8</accession>
<name>A0A8S3UUD8_MYTED</name>
<dbReference type="AlphaFoldDB" id="A0A8S3UUD8"/>
<keyword evidence="1" id="KW-0812">Transmembrane</keyword>
<dbReference type="Proteomes" id="UP000683360">
    <property type="component" value="Unassembled WGS sequence"/>
</dbReference>
<feature type="transmembrane region" description="Helical" evidence="1">
    <location>
        <begin position="254"/>
        <end position="275"/>
    </location>
</feature>
<comment type="caution">
    <text evidence="2">The sequence shown here is derived from an EMBL/GenBank/DDBJ whole genome shotgun (WGS) entry which is preliminary data.</text>
</comment>
<organism evidence="2 3">
    <name type="scientific">Mytilus edulis</name>
    <name type="common">Blue mussel</name>
    <dbReference type="NCBI Taxonomy" id="6550"/>
    <lineage>
        <taxon>Eukaryota</taxon>
        <taxon>Metazoa</taxon>
        <taxon>Spiralia</taxon>
        <taxon>Lophotrochozoa</taxon>
        <taxon>Mollusca</taxon>
        <taxon>Bivalvia</taxon>
        <taxon>Autobranchia</taxon>
        <taxon>Pteriomorphia</taxon>
        <taxon>Mytilida</taxon>
        <taxon>Mytiloidea</taxon>
        <taxon>Mytilidae</taxon>
        <taxon>Mytilinae</taxon>
        <taxon>Mytilus</taxon>
    </lineage>
</organism>
<evidence type="ECO:0000313" key="3">
    <source>
        <dbReference type="Proteomes" id="UP000683360"/>
    </source>
</evidence>
<dbReference type="OrthoDB" id="6064018at2759"/>
<keyword evidence="1" id="KW-0472">Membrane</keyword>
<keyword evidence="3" id="KW-1185">Reference proteome</keyword>